<evidence type="ECO:0000313" key="1">
    <source>
        <dbReference type="EMBL" id="SEG12239.1"/>
    </source>
</evidence>
<dbReference type="AlphaFoldDB" id="A0A1H5XKH3"/>
<organism evidence="1 2">
    <name type="scientific">Marinobacterium lutimaris</name>
    <dbReference type="NCBI Taxonomy" id="568106"/>
    <lineage>
        <taxon>Bacteria</taxon>
        <taxon>Pseudomonadati</taxon>
        <taxon>Pseudomonadota</taxon>
        <taxon>Gammaproteobacteria</taxon>
        <taxon>Oceanospirillales</taxon>
        <taxon>Oceanospirillaceae</taxon>
        <taxon>Marinobacterium</taxon>
    </lineage>
</organism>
<gene>
    <name evidence="1" type="ORF">SAMN05444390_1011418</name>
</gene>
<name>A0A1H5XKH3_9GAMM</name>
<keyword evidence="2" id="KW-1185">Reference proteome</keyword>
<dbReference type="RefSeq" id="WP_160115463.1">
    <property type="nucleotide sequence ID" value="NZ_FNVQ01000001.1"/>
</dbReference>
<proteinExistence type="predicted"/>
<dbReference type="EMBL" id="FNVQ01000001">
    <property type="protein sequence ID" value="SEG12239.1"/>
    <property type="molecule type" value="Genomic_DNA"/>
</dbReference>
<reference evidence="1 2" key="1">
    <citation type="submission" date="2016-10" db="EMBL/GenBank/DDBJ databases">
        <authorList>
            <person name="de Groot N.N."/>
        </authorList>
    </citation>
    <scope>NUCLEOTIDE SEQUENCE [LARGE SCALE GENOMIC DNA]</scope>
    <source>
        <strain evidence="1 2">DSM 22012</strain>
    </source>
</reference>
<accession>A0A1H5XKH3</accession>
<evidence type="ECO:0000313" key="2">
    <source>
        <dbReference type="Proteomes" id="UP000236745"/>
    </source>
</evidence>
<sequence length="57" mass="6017">MTETTKATEAANDTAKVTVTVTAEAGTTFARKEYKKGAKITCTPGQANILKAQRVAE</sequence>
<dbReference type="Proteomes" id="UP000236745">
    <property type="component" value="Unassembled WGS sequence"/>
</dbReference>
<protein>
    <submittedName>
        <fullName evidence="1">Uncharacterized protein</fullName>
    </submittedName>
</protein>